<evidence type="ECO:0000256" key="4">
    <source>
        <dbReference type="ARBA" id="ARBA00023136"/>
    </source>
</evidence>
<evidence type="ECO:0000313" key="9">
    <source>
        <dbReference type="Proteomes" id="UP000230750"/>
    </source>
</evidence>
<dbReference type="PANTHER" id="PTHR31056:SF1">
    <property type="entry name" value="TRANSMEMBRANE PROTEIN 179B"/>
    <property type="match status" value="1"/>
</dbReference>
<evidence type="ECO:0000256" key="6">
    <source>
        <dbReference type="SAM" id="Phobius"/>
    </source>
</evidence>
<name>A0A2G8LR81_STIJA</name>
<proteinExistence type="inferred from homology"/>
<keyword evidence="9" id="KW-1185">Reference proteome</keyword>
<evidence type="ECO:0000256" key="1">
    <source>
        <dbReference type="ARBA" id="ARBA00004141"/>
    </source>
</evidence>
<comment type="similarity">
    <text evidence="5">Belongs to the TMEM179 family.</text>
</comment>
<dbReference type="STRING" id="307972.A0A2G8LR81"/>
<dbReference type="InterPro" id="IPR059010">
    <property type="entry name" value="TMEM179-179B"/>
</dbReference>
<keyword evidence="2 6" id="KW-0812">Transmembrane</keyword>
<reference evidence="8 9" key="1">
    <citation type="journal article" date="2017" name="PLoS Biol.">
        <title>The sea cucumber genome provides insights into morphological evolution and visceral regeneration.</title>
        <authorList>
            <person name="Zhang X."/>
            <person name="Sun L."/>
            <person name="Yuan J."/>
            <person name="Sun Y."/>
            <person name="Gao Y."/>
            <person name="Zhang L."/>
            <person name="Li S."/>
            <person name="Dai H."/>
            <person name="Hamel J.F."/>
            <person name="Liu C."/>
            <person name="Yu Y."/>
            <person name="Liu S."/>
            <person name="Lin W."/>
            <person name="Guo K."/>
            <person name="Jin S."/>
            <person name="Xu P."/>
            <person name="Storey K.B."/>
            <person name="Huan P."/>
            <person name="Zhang T."/>
            <person name="Zhou Y."/>
            <person name="Zhang J."/>
            <person name="Lin C."/>
            <person name="Li X."/>
            <person name="Xing L."/>
            <person name="Huo D."/>
            <person name="Sun M."/>
            <person name="Wang L."/>
            <person name="Mercier A."/>
            <person name="Li F."/>
            <person name="Yang H."/>
            <person name="Xiang J."/>
        </authorList>
    </citation>
    <scope>NUCLEOTIDE SEQUENCE [LARGE SCALE GENOMIC DNA]</scope>
    <source>
        <strain evidence="8">Shaxun</strain>
        <tissue evidence="8">Muscle</tissue>
    </source>
</reference>
<keyword evidence="4 6" id="KW-0472">Membrane</keyword>
<evidence type="ECO:0000313" key="8">
    <source>
        <dbReference type="EMBL" id="PIK62735.1"/>
    </source>
</evidence>
<feature type="transmembrane region" description="Helical" evidence="6">
    <location>
        <begin position="182"/>
        <end position="200"/>
    </location>
</feature>
<dbReference type="PANTHER" id="PTHR31056">
    <property type="entry name" value="TRANSMEMBRANE PROTEIN 179B"/>
    <property type="match status" value="1"/>
</dbReference>
<feature type="transmembrane region" description="Helical" evidence="6">
    <location>
        <begin position="101"/>
        <end position="127"/>
    </location>
</feature>
<gene>
    <name evidence="8" type="ORF">BSL78_00314</name>
</gene>
<evidence type="ECO:0000256" key="2">
    <source>
        <dbReference type="ARBA" id="ARBA00022692"/>
    </source>
</evidence>
<evidence type="ECO:0000256" key="3">
    <source>
        <dbReference type="ARBA" id="ARBA00022989"/>
    </source>
</evidence>
<dbReference type="AlphaFoldDB" id="A0A2G8LR81"/>
<dbReference type="OrthoDB" id="6423876at2759"/>
<feature type="transmembrane region" description="Helical" evidence="6">
    <location>
        <begin position="7"/>
        <end position="33"/>
    </location>
</feature>
<accession>A0A2G8LR81</accession>
<feature type="chain" id="PRO_5013930100" evidence="7">
    <location>
        <begin position="18"/>
        <end position="226"/>
    </location>
</feature>
<dbReference type="Pfam" id="PF26158">
    <property type="entry name" value="Claudin_TMEM179-179B"/>
    <property type="match status" value="1"/>
</dbReference>
<feature type="transmembrane region" description="Helical" evidence="6">
    <location>
        <begin position="68"/>
        <end position="89"/>
    </location>
</feature>
<keyword evidence="3 6" id="KW-1133">Transmembrane helix</keyword>
<evidence type="ECO:0000256" key="7">
    <source>
        <dbReference type="SAM" id="SignalP"/>
    </source>
</evidence>
<dbReference type="InterPro" id="IPR029776">
    <property type="entry name" value="TMEM179B"/>
</dbReference>
<dbReference type="Proteomes" id="UP000230750">
    <property type="component" value="Unassembled WGS sequence"/>
</dbReference>
<evidence type="ECO:0000256" key="5">
    <source>
        <dbReference type="ARBA" id="ARBA00093776"/>
    </source>
</evidence>
<sequence>MAAINWLLSFIETLLLAAGGLCGLIVAICVGISKNGFDGNCILFSTFEYCNATAGDFTYLGKPGSCHFVILSEVLVAFYVLLYALYHACYLAEKMKEYHRLMLPAVVISIISLVAVFVSACLLSIGFKRFCGSLNGREEFGVKLACSAVPKWNLHPKCGKDFLPHKDFTSGNYYSLMTTAQGAAWFGFLFLLVALISLILRRIMYKPAVGDPSSSDKAQITSNMVL</sequence>
<protein>
    <submittedName>
        <fullName evidence="8">Putative transmembrane protein</fullName>
    </submittedName>
</protein>
<keyword evidence="7" id="KW-0732">Signal</keyword>
<organism evidence="8 9">
    <name type="scientific">Stichopus japonicus</name>
    <name type="common">Sea cucumber</name>
    <dbReference type="NCBI Taxonomy" id="307972"/>
    <lineage>
        <taxon>Eukaryota</taxon>
        <taxon>Metazoa</taxon>
        <taxon>Echinodermata</taxon>
        <taxon>Eleutherozoa</taxon>
        <taxon>Echinozoa</taxon>
        <taxon>Holothuroidea</taxon>
        <taxon>Aspidochirotacea</taxon>
        <taxon>Aspidochirotida</taxon>
        <taxon>Stichopodidae</taxon>
        <taxon>Apostichopus</taxon>
    </lineage>
</organism>
<dbReference type="EMBL" id="MRZV01000006">
    <property type="protein sequence ID" value="PIK62735.1"/>
    <property type="molecule type" value="Genomic_DNA"/>
</dbReference>
<comment type="subcellular location">
    <subcellularLocation>
        <location evidence="1">Membrane</location>
        <topology evidence="1">Multi-pass membrane protein</topology>
    </subcellularLocation>
</comment>
<comment type="caution">
    <text evidence="8">The sequence shown here is derived from an EMBL/GenBank/DDBJ whole genome shotgun (WGS) entry which is preliminary data.</text>
</comment>
<feature type="signal peptide" evidence="7">
    <location>
        <begin position="1"/>
        <end position="17"/>
    </location>
</feature>